<name>A0A1Q9E5F0_SYMMI</name>
<dbReference type="EMBL" id="LSRX01000259">
    <property type="protein sequence ID" value="OLQ02651.1"/>
    <property type="molecule type" value="Genomic_DNA"/>
</dbReference>
<evidence type="ECO:0000313" key="1">
    <source>
        <dbReference type="EMBL" id="OLQ02651.1"/>
    </source>
</evidence>
<dbReference type="AlphaFoldDB" id="A0A1Q9E5F0"/>
<organism evidence="1 2">
    <name type="scientific">Symbiodinium microadriaticum</name>
    <name type="common">Dinoflagellate</name>
    <name type="synonym">Zooxanthella microadriatica</name>
    <dbReference type="NCBI Taxonomy" id="2951"/>
    <lineage>
        <taxon>Eukaryota</taxon>
        <taxon>Sar</taxon>
        <taxon>Alveolata</taxon>
        <taxon>Dinophyceae</taxon>
        <taxon>Suessiales</taxon>
        <taxon>Symbiodiniaceae</taxon>
        <taxon>Symbiodinium</taxon>
    </lineage>
</organism>
<dbReference type="Proteomes" id="UP000186817">
    <property type="component" value="Unassembled WGS sequence"/>
</dbReference>
<dbReference type="OrthoDB" id="10333118at2759"/>
<reference evidence="1 2" key="1">
    <citation type="submission" date="2016-02" db="EMBL/GenBank/DDBJ databases">
        <title>Genome analysis of coral dinoflagellate symbionts highlights evolutionary adaptations to a symbiotic lifestyle.</title>
        <authorList>
            <person name="Aranda M."/>
            <person name="Li Y."/>
            <person name="Liew Y.J."/>
            <person name="Baumgarten S."/>
            <person name="Simakov O."/>
            <person name="Wilson M."/>
            <person name="Piel J."/>
            <person name="Ashoor H."/>
            <person name="Bougouffa S."/>
            <person name="Bajic V.B."/>
            <person name="Ryu T."/>
            <person name="Ravasi T."/>
            <person name="Bayer T."/>
            <person name="Micklem G."/>
            <person name="Kim H."/>
            <person name="Bhak J."/>
            <person name="Lajeunesse T.C."/>
            <person name="Voolstra C.R."/>
        </authorList>
    </citation>
    <scope>NUCLEOTIDE SEQUENCE [LARGE SCALE GENOMIC DNA]</scope>
    <source>
        <strain evidence="1 2">CCMP2467</strain>
    </source>
</reference>
<accession>A0A1Q9E5F0</accession>
<gene>
    <name evidence="1" type="ORF">AK812_SmicGene14485</name>
</gene>
<sequence>MFTKERAHFLRELHIVSSVPEEISIFWLPGGENDPSEGRLMLTAASGGSPGVFSITTYRGSRAVKHSGDKYDLVLISKKGDNDLEVEHLDSTALQQLAEADTQNNNALKENQVISQGDGNAEPLKLEEDQEENGFSYGVAPPDEFIVLNHSPDKLDVYWVPFPSLGTDGPPPAEQRTPAMLVFTALG</sequence>
<comment type="caution">
    <text evidence="1">The sequence shown here is derived from an EMBL/GenBank/DDBJ whole genome shotgun (WGS) entry which is preliminary data.</text>
</comment>
<evidence type="ECO:0000313" key="2">
    <source>
        <dbReference type="Proteomes" id="UP000186817"/>
    </source>
</evidence>
<keyword evidence="2" id="KW-1185">Reference proteome</keyword>
<protein>
    <submittedName>
        <fullName evidence="1">Uncharacterized protein</fullName>
    </submittedName>
</protein>
<proteinExistence type="predicted"/>